<dbReference type="InterPro" id="IPR014017">
    <property type="entry name" value="DNA_helicase_UvrD-like_C"/>
</dbReference>
<evidence type="ECO:0000313" key="19">
    <source>
        <dbReference type="Proteomes" id="UP000443423"/>
    </source>
</evidence>
<protein>
    <recommendedName>
        <fullName evidence="12">DNA 3'-5' helicase</fullName>
        <ecNumber evidence="12">5.6.2.4</ecNumber>
    </recommendedName>
</protein>
<name>A0A6A8GET7_9EURY</name>
<dbReference type="RefSeq" id="WP_151114280.1">
    <property type="nucleotide sequence ID" value="NZ_WKJQ01000003.1"/>
</dbReference>
<comment type="catalytic activity">
    <reaction evidence="13">
        <text>ATP + H2O = ADP + phosphate + H(+)</text>
        <dbReference type="Rhea" id="RHEA:13065"/>
        <dbReference type="ChEBI" id="CHEBI:15377"/>
        <dbReference type="ChEBI" id="CHEBI:15378"/>
        <dbReference type="ChEBI" id="CHEBI:30616"/>
        <dbReference type="ChEBI" id="CHEBI:43474"/>
        <dbReference type="ChEBI" id="CHEBI:456216"/>
        <dbReference type="EC" id="5.6.2.4"/>
    </reaction>
</comment>
<keyword evidence="7 14" id="KW-0067">ATP-binding</keyword>
<dbReference type="InterPro" id="IPR038726">
    <property type="entry name" value="PDDEXK_AddAB-type"/>
</dbReference>
<evidence type="ECO:0000259" key="16">
    <source>
        <dbReference type="PROSITE" id="PS51198"/>
    </source>
</evidence>
<dbReference type="SUPFAM" id="SSF52540">
    <property type="entry name" value="P-loop containing nucleoside triphosphate hydrolases"/>
    <property type="match status" value="1"/>
</dbReference>
<feature type="region of interest" description="Disordered" evidence="15">
    <location>
        <begin position="942"/>
        <end position="963"/>
    </location>
</feature>
<evidence type="ECO:0000313" key="18">
    <source>
        <dbReference type="EMBL" id="MRW98296.1"/>
    </source>
</evidence>
<evidence type="ECO:0000259" key="17">
    <source>
        <dbReference type="PROSITE" id="PS51217"/>
    </source>
</evidence>
<evidence type="ECO:0000256" key="5">
    <source>
        <dbReference type="ARBA" id="ARBA00022806"/>
    </source>
</evidence>
<keyword evidence="2 14" id="KW-0547">Nucleotide-binding</keyword>
<evidence type="ECO:0000256" key="6">
    <source>
        <dbReference type="ARBA" id="ARBA00022839"/>
    </source>
</evidence>
<gene>
    <name evidence="18" type="ORF">GJR99_17150</name>
</gene>
<organism evidence="18 19">
    <name type="scientific">Haloferax marinum</name>
    <dbReference type="NCBI Taxonomy" id="2666143"/>
    <lineage>
        <taxon>Archaea</taxon>
        <taxon>Methanobacteriati</taxon>
        <taxon>Methanobacteriota</taxon>
        <taxon>Stenosarchaea group</taxon>
        <taxon>Halobacteria</taxon>
        <taxon>Halobacteriales</taxon>
        <taxon>Haloferacaceae</taxon>
        <taxon>Haloferax</taxon>
    </lineage>
</organism>
<dbReference type="InterPro" id="IPR011335">
    <property type="entry name" value="Restrct_endonuc-II-like"/>
</dbReference>
<dbReference type="Gene3D" id="3.40.50.300">
    <property type="entry name" value="P-loop containing nucleotide triphosphate hydrolases"/>
    <property type="match status" value="4"/>
</dbReference>
<dbReference type="PANTHER" id="PTHR11070:SF48">
    <property type="entry name" value="ATP-DEPENDENT HELICASE_NUCLEASE SUBUNIT A"/>
    <property type="match status" value="1"/>
</dbReference>
<dbReference type="GO" id="GO:0005829">
    <property type="term" value="C:cytosol"/>
    <property type="evidence" value="ECO:0007669"/>
    <property type="project" value="TreeGrafter"/>
</dbReference>
<evidence type="ECO:0000256" key="9">
    <source>
        <dbReference type="ARBA" id="ARBA00023204"/>
    </source>
</evidence>
<evidence type="ECO:0000256" key="14">
    <source>
        <dbReference type="PROSITE-ProRule" id="PRU00560"/>
    </source>
</evidence>
<sequence length="1242" mass="138949">MERDELTDQQKQAVQTIDENYPLTAGAGTGKTTTLSFRYLELLEQNEELLPENILVTTFTRRAARELTAKVRERVLSRLAEADSATDYERWRDVLIGLEDAYIHTLHAFCQRVLSEHATAVDGLDPGFDTLDDVEATRLQSDVVDDILSDRPPSVEQALPAFSEYTLREALLDLLGKRPLSEQWASYWSAPERTTDEYVEYVESVLHPFPVHEVVSRLDDEELREDASELRELLGNLSSSPSGKRTRYAVMLRDLFDELAGLADDEAYERVLDVCDTLTTSSGGLRANYTPTNGDWTGDDVGQERVGELVESILRALGVPELTEADIDTSVDRETAQYVFALARLLNEVAREYRLRLRERNATDYAGLVDRTSRLLDREAGVEDVRISLREQFDYVMIDEVQDTDPSQWDIVQSLTTLADETPYGGRNVFVVGDEKQSIYRFRNADVSVFEAARRRLTEANDTDEMSTEGRYELQDNFRSLDPVLRFTNALFDEVFQRGPDADFEAEPQALAPNRDHDGDVDPVVEYLLVPDDELAVDLLPEGHPFREDSGDERRWNEARAVASRITHLVEGETNVYEPDPDDGVEPPHDRLASYDDVAVIIRKRTHLGAFKRAFDETSIPYTVVNGEGYFDTPEVRTLLNLFRVLADPEDDIALYGLLRSPMFGFTDDELAPGSVGGNIWQSLEGVTTGEFAKVRELVEDLRHLVGSTDDAAGPQVDSWTEALDAALDATGYLSSISADNRPSQAAANVERFRELLREGVGSAQSVGEIVERLEERQELSTHDPEASIPDGADGVSVLTVHAAKGEEYPIVVVPGISDAFNISAPVAGGTEFERIDDRPALGLSVPDPADPFETIDTVAKQGIRRLRRQRLVAEEKRTLYVACTRARDHLVLAGTHGGSDGQLDEPDPEDPKSWRDFVQQPLLGHDDLLATLGTEGTFEGRLAHDPLDSEQEPPTFRVSLPRPPMEVTERTDAVADAPTALDVDTPPEKPLTYRLSPFQVADILKENPTGELAYDDRDRTVYYRRPDDETGSEETGEWRGRDEFDDEPTRDTLSGMPFGEAVHRIAELRLPEDRWDEIIDDALRTQEYDHEITTEDRARVARHARRCIAHVDDVSGDTGSVYREFPASVDLAHGTISGLIDCLVVDGTLTIVDYKTGRVTERSVENRATQYGPQLEAYALMAHEFDPDRPVETQLYFSELDAVSEQSFTAGEGPDSLSALQTSLDERIRSVVEARLDITWE</sequence>
<dbReference type="GO" id="GO:0033202">
    <property type="term" value="C:DNA helicase complex"/>
    <property type="evidence" value="ECO:0007669"/>
    <property type="project" value="TreeGrafter"/>
</dbReference>
<dbReference type="SUPFAM" id="SSF52980">
    <property type="entry name" value="Restriction endonuclease-like"/>
    <property type="match status" value="1"/>
</dbReference>
<keyword evidence="5 14" id="KW-0347">Helicase</keyword>
<keyword evidence="8" id="KW-0238">DNA-binding</keyword>
<dbReference type="Proteomes" id="UP000443423">
    <property type="component" value="Unassembled WGS sequence"/>
</dbReference>
<evidence type="ECO:0000256" key="12">
    <source>
        <dbReference type="ARBA" id="ARBA00034808"/>
    </source>
</evidence>
<dbReference type="GO" id="GO:0004527">
    <property type="term" value="F:exonuclease activity"/>
    <property type="evidence" value="ECO:0007669"/>
    <property type="project" value="UniProtKB-KW"/>
</dbReference>
<accession>A0A6A8GET7</accession>
<dbReference type="PROSITE" id="PS51217">
    <property type="entry name" value="UVRD_HELICASE_CTER"/>
    <property type="match status" value="1"/>
</dbReference>
<dbReference type="InterPro" id="IPR000212">
    <property type="entry name" value="DNA_helicase_UvrD/REP"/>
</dbReference>
<keyword evidence="9" id="KW-0234">DNA repair</keyword>
<dbReference type="EC" id="5.6.2.4" evidence="12"/>
<comment type="catalytic activity">
    <reaction evidence="11">
        <text>Couples ATP hydrolysis with the unwinding of duplex DNA by translocating in the 3'-5' direction.</text>
        <dbReference type="EC" id="5.6.2.4"/>
    </reaction>
</comment>
<dbReference type="Pfam" id="PF12705">
    <property type="entry name" value="PDDEXK_1"/>
    <property type="match status" value="1"/>
</dbReference>
<keyword evidence="4 14" id="KW-0378">Hydrolase</keyword>
<feature type="domain" description="UvrD-like helicase ATP-binding" evidence="16">
    <location>
        <begin position="4"/>
        <end position="481"/>
    </location>
</feature>
<evidence type="ECO:0000256" key="11">
    <source>
        <dbReference type="ARBA" id="ARBA00034617"/>
    </source>
</evidence>
<feature type="binding site" evidence="14">
    <location>
        <begin position="25"/>
        <end position="32"/>
    </location>
    <ligand>
        <name>ATP</name>
        <dbReference type="ChEBI" id="CHEBI:30616"/>
    </ligand>
</feature>
<dbReference type="EMBL" id="WKJQ01000003">
    <property type="protein sequence ID" value="MRW98296.1"/>
    <property type="molecule type" value="Genomic_DNA"/>
</dbReference>
<comment type="caution">
    <text evidence="18">The sequence shown here is derived from an EMBL/GenBank/DDBJ whole genome shotgun (WGS) entry which is preliminary data.</text>
</comment>
<dbReference type="Gene3D" id="3.90.320.10">
    <property type="match status" value="1"/>
</dbReference>
<keyword evidence="3" id="KW-0227">DNA damage</keyword>
<dbReference type="PANTHER" id="PTHR11070">
    <property type="entry name" value="UVRD / RECB / PCRA DNA HELICASE FAMILY MEMBER"/>
    <property type="match status" value="1"/>
</dbReference>
<feature type="region of interest" description="Disordered" evidence="15">
    <location>
        <begin position="1025"/>
        <end position="1057"/>
    </location>
</feature>
<evidence type="ECO:0000256" key="7">
    <source>
        <dbReference type="ARBA" id="ARBA00022840"/>
    </source>
</evidence>
<feature type="domain" description="UvrD-like helicase C-terminal" evidence="17">
    <location>
        <begin position="482"/>
        <end position="806"/>
    </location>
</feature>
<keyword evidence="19" id="KW-1185">Reference proteome</keyword>
<keyword evidence="10" id="KW-0413">Isomerase</keyword>
<evidence type="ECO:0000256" key="8">
    <source>
        <dbReference type="ARBA" id="ARBA00023125"/>
    </source>
</evidence>
<evidence type="ECO:0000256" key="3">
    <source>
        <dbReference type="ARBA" id="ARBA00022763"/>
    </source>
</evidence>
<dbReference type="OrthoDB" id="203178at2157"/>
<dbReference type="InterPro" id="IPR027417">
    <property type="entry name" value="P-loop_NTPase"/>
</dbReference>
<dbReference type="GO" id="GO:0003677">
    <property type="term" value="F:DNA binding"/>
    <property type="evidence" value="ECO:0007669"/>
    <property type="project" value="UniProtKB-KW"/>
</dbReference>
<feature type="compositionally biased region" description="Basic and acidic residues" evidence="15">
    <location>
        <begin position="1037"/>
        <end position="1051"/>
    </location>
</feature>
<dbReference type="GO" id="GO:0043138">
    <property type="term" value="F:3'-5' DNA helicase activity"/>
    <property type="evidence" value="ECO:0007669"/>
    <property type="project" value="UniProtKB-EC"/>
</dbReference>
<keyword evidence="6" id="KW-0269">Exonuclease</keyword>
<evidence type="ECO:0000256" key="4">
    <source>
        <dbReference type="ARBA" id="ARBA00022801"/>
    </source>
</evidence>
<evidence type="ECO:0000256" key="13">
    <source>
        <dbReference type="ARBA" id="ARBA00048988"/>
    </source>
</evidence>
<reference evidence="18 19" key="1">
    <citation type="submission" date="2019-11" db="EMBL/GenBank/DDBJ databases">
        <title>Whole genome sequence of Haloferax sp. MBLA0078.</title>
        <authorList>
            <person name="Seo M.-J."/>
            <person name="Cho E.-S."/>
        </authorList>
    </citation>
    <scope>NUCLEOTIDE SEQUENCE [LARGE SCALE GENOMIC DNA]</scope>
    <source>
        <strain evidence="18 19">MBLA0078</strain>
    </source>
</reference>
<dbReference type="GO" id="GO:0000725">
    <property type="term" value="P:recombinational repair"/>
    <property type="evidence" value="ECO:0007669"/>
    <property type="project" value="TreeGrafter"/>
</dbReference>
<dbReference type="Pfam" id="PF13361">
    <property type="entry name" value="UvrD_C"/>
    <property type="match status" value="1"/>
</dbReference>
<dbReference type="InterPro" id="IPR014016">
    <property type="entry name" value="UvrD-like_ATP-bd"/>
</dbReference>
<dbReference type="PROSITE" id="PS51198">
    <property type="entry name" value="UVRD_HELICASE_ATP_BIND"/>
    <property type="match status" value="1"/>
</dbReference>
<evidence type="ECO:0000256" key="10">
    <source>
        <dbReference type="ARBA" id="ARBA00023235"/>
    </source>
</evidence>
<dbReference type="GO" id="GO:0005524">
    <property type="term" value="F:ATP binding"/>
    <property type="evidence" value="ECO:0007669"/>
    <property type="project" value="UniProtKB-UniRule"/>
</dbReference>
<proteinExistence type="predicted"/>
<evidence type="ECO:0000256" key="1">
    <source>
        <dbReference type="ARBA" id="ARBA00022722"/>
    </source>
</evidence>
<evidence type="ECO:0000256" key="2">
    <source>
        <dbReference type="ARBA" id="ARBA00022741"/>
    </source>
</evidence>
<dbReference type="InterPro" id="IPR011604">
    <property type="entry name" value="PDDEXK-like_dom_sf"/>
</dbReference>
<dbReference type="Pfam" id="PF00580">
    <property type="entry name" value="UvrD-helicase"/>
    <property type="match status" value="1"/>
</dbReference>
<evidence type="ECO:0000256" key="15">
    <source>
        <dbReference type="SAM" id="MobiDB-lite"/>
    </source>
</evidence>
<keyword evidence="1" id="KW-0540">Nuclease</keyword>
<dbReference type="AlphaFoldDB" id="A0A6A8GET7"/>